<dbReference type="InterPro" id="IPR050309">
    <property type="entry name" value="Type-B_Carboxylest/Lipase"/>
</dbReference>
<dbReference type="Gene3D" id="3.40.50.1820">
    <property type="entry name" value="alpha/beta hydrolase"/>
    <property type="match status" value="1"/>
</dbReference>
<gene>
    <name evidence="6" type="ORF">GCM10009817_23090</name>
</gene>
<proteinExistence type="inferred from homology"/>
<dbReference type="RefSeq" id="WP_344062226.1">
    <property type="nucleotide sequence ID" value="NZ_BAAAPU010000007.1"/>
</dbReference>
<dbReference type="SUPFAM" id="SSF53474">
    <property type="entry name" value="alpha/beta-Hydrolases"/>
    <property type="match status" value="1"/>
</dbReference>
<dbReference type="Proteomes" id="UP001500013">
    <property type="component" value="Unassembled WGS sequence"/>
</dbReference>
<protein>
    <recommendedName>
        <fullName evidence="3">Carboxylic ester hydrolase</fullName>
        <ecNumber evidence="3">3.1.1.-</ecNumber>
    </recommendedName>
</protein>
<sequence>MHLDIAVAGGVVRGRTEEDLAVFRGIPYAAPPEPFEPPRPVDPWDGPREAIGFGPPPPQSTAFGMDRQSADDGDDWLTLNVWSPDLGGALPVMVWIQGGAYLFGMSGLPEYDGGNLARDGVVVVTFNYRVGLEGFGQVDGAVPNRGLLDQVAALEWVQDNIRGFGGDPGRVTVFGQSAGAGSVAALLAMPRAAGLFRRAIAQSVPGTYFTPELAADIARECAAELGVTPPQLRTVDRRLLPAAADAVAARMGDLVGRWGRAAHASTPLAPVVDGGVLPTTPWLGLTGKVQLLVGHTRHEQRLLTALSGMLGAVTRSQADETARVFAPDPQRYRESFPDPGELYEVVRSDWLFRMPSLKLAQAQLEVGGTAYLYELTWPAPGMGGGLGACHGLDVPLVFGNLTAGQPALLLGPPTAEAQGVSDQMRHAWTAFATHGDPGWPTHDTGLTRIFDVEPAVVDYPEQVSRDVWVDYPEVLDLV</sequence>
<evidence type="ECO:0000256" key="3">
    <source>
        <dbReference type="RuleBase" id="RU361235"/>
    </source>
</evidence>
<evidence type="ECO:0000259" key="5">
    <source>
        <dbReference type="Pfam" id="PF00135"/>
    </source>
</evidence>
<keyword evidence="7" id="KW-1185">Reference proteome</keyword>
<feature type="domain" description="Carboxylesterase type B" evidence="5">
    <location>
        <begin position="5"/>
        <end position="438"/>
    </location>
</feature>
<accession>A0ABN2S708</accession>
<feature type="region of interest" description="Disordered" evidence="4">
    <location>
        <begin position="50"/>
        <end position="69"/>
    </location>
</feature>
<organism evidence="6 7">
    <name type="scientific">Terrabacter lapilli</name>
    <dbReference type="NCBI Taxonomy" id="436231"/>
    <lineage>
        <taxon>Bacteria</taxon>
        <taxon>Bacillati</taxon>
        <taxon>Actinomycetota</taxon>
        <taxon>Actinomycetes</taxon>
        <taxon>Micrococcales</taxon>
        <taxon>Intrasporangiaceae</taxon>
        <taxon>Terrabacter</taxon>
    </lineage>
</organism>
<evidence type="ECO:0000256" key="4">
    <source>
        <dbReference type="SAM" id="MobiDB-lite"/>
    </source>
</evidence>
<dbReference type="EMBL" id="BAAAPU010000007">
    <property type="protein sequence ID" value="GAA1981378.1"/>
    <property type="molecule type" value="Genomic_DNA"/>
</dbReference>
<comment type="similarity">
    <text evidence="1 3">Belongs to the type-B carboxylesterase/lipase family.</text>
</comment>
<reference evidence="6 7" key="1">
    <citation type="journal article" date="2019" name="Int. J. Syst. Evol. Microbiol.">
        <title>The Global Catalogue of Microorganisms (GCM) 10K type strain sequencing project: providing services to taxonomists for standard genome sequencing and annotation.</title>
        <authorList>
            <consortium name="The Broad Institute Genomics Platform"/>
            <consortium name="The Broad Institute Genome Sequencing Center for Infectious Disease"/>
            <person name="Wu L."/>
            <person name="Ma J."/>
        </authorList>
    </citation>
    <scope>NUCLEOTIDE SEQUENCE [LARGE SCALE GENOMIC DNA]</scope>
    <source>
        <strain evidence="6 7">JCM 15628</strain>
    </source>
</reference>
<evidence type="ECO:0000256" key="2">
    <source>
        <dbReference type="ARBA" id="ARBA00022801"/>
    </source>
</evidence>
<evidence type="ECO:0000313" key="6">
    <source>
        <dbReference type="EMBL" id="GAA1981378.1"/>
    </source>
</evidence>
<evidence type="ECO:0000313" key="7">
    <source>
        <dbReference type="Proteomes" id="UP001500013"/>
    </source>
</evidence>
<keyword evidence="2 3" id="KW-0378">Hydrolase</keyword>
<dbReference type="InterPro" id="IPR019826">
    <property type="entry name" value="Carboxylesterase_B_AS"/>
</dbReference>
<dbReference type="EC" id="3.1.1.-" evidence="3"/>
<dbReference type="PROSITE" id="PS00122">
    <property type="entry name" value="CARBOXYLESTERASE_B_1"/>
    <property type="match status" value="1"/>
</dbReference>
<dbReference type="PANTHER" id="PTHR11559">
    <property type="entry name" value="CARBOXYLESTERASE"/>
    <property type="match status" value="1"/>
</dbReference>
<dbReference type="InterPro" id="IPR029058">
    <property type="entry name" value="AB_hydrolase_fold"/>
</dbReference>
<comment type="caution">
    <text evidence="6">The sequence shown here is derived from an EMBL/GenBank/DDBJ whole genome shotgun (WGS) entry which is preliminary data.</text>
</comment>
<evidence type="ECO:0000256" key="1">
    <source>
        <dbReference type="ARBA" id="ARBA00005964"/>
    </source>
</evidence>
<name>A0ABN2S708_9MICO</name>
<dbReference type="Pfam" id="PF00135">
    <property type="entry name" value="COesterase"/>
    <property type="match status" value="1"/>
</dbReference>
<dbReference type="InterPro" id="IPR002018">
    <property type="entry name" value="CarbesteraseB"/>
</dbReference>